<dbReference type="InterPro" id="IPR035994">
    <property type="entry name" value="Nucleoside_phosphorylase_sf"/>
</dbReference>
<reference evidence="7 8" key="1">
    <citation type="submission" date="2022-09" db="EMBL/GenBank/DDBJ databases">
        <title>Chelativorans salina sp. nov., a novel slightly halophilic bacterium isolated from a saline lake sediment enrichment.</title>
        <authorList>
            <person name="Gao L."/>
            <person name="Fang B.-Z."/>
            <person name="Li W.-J."/>
        </authorList>
    </citation>
    <scope>NUCLEOTIDE SEQUENCE [LARGE SCALE GENOMIC DNA]</scope>
    <source>
        <strain evidence="7 8">EGI FJ00035</strain>
    </source>
</reference>
<evidence type="ECO:0000256" key="4">
    <source>
        <dbReference type="ARBA" id="ARBA00022679"/>
    </source>
</evidence>
<evidence type="ECO:0000313" key="8">
    <source>
        <dbReference type="Proteomes" id="UP001320831"/>
    </source>
</evidence>
<name>A0ABT2LSU1_9HYPH</name>
<evidence type="ECO:0000259" key="6">
    <source>
        <dbReference type="Pfam" id="PF01048"/>
    </source>
</evidence>
<dbReference type="NCBIfam" id="NF006054">
    <property type="entry name" value="PRK08202.1"/>
    <property type="match status" value="1"/>
</dbReference>
<dbReference type="InterPro" id="IPR011270">
    <property type="entry name" value="Pur_Nuc_Pase_Ino/Guo-sp"/>
</dbReference>
<dbReference type="RefSeq" id="WP_260906193.1">
    <property type="nucleotide sequence ID" value="NZ_JAOCZP010000008.1"/>
</dbReference>
<dbReference type="EMBL" id="JAOCZP010000008">
    <property type="protein sequence ID" value="MCT7377606.1"/>
    <property type="molecule type" value="Genomic_DNA"/>
</dbReference>
<dbReference type="InterPro" id="IPR000845">
    <property type="entry name" value="Nucleoside_phosphorylase_d"/>
</dbReference>
<dbReference type="EC" id="2.4.2.1" evidence="5"/>
<dbReference type="PANTHER" id="PTHR11904:SF9">
    <property type="entry name" value="PURINE NUCLEOSIDE PHOSPHORYLASE-RELATED"/>
    <property type="match status" value="1"/>
</dbReference>
<evidence type="ECO:0000256" key="1">
    <source>
        <dbReference type="ARBA" id="ARBA00005058"/>
    </source>
</evidence>
<dbReference type="InterPro" id="IPR011268">
    <property type="entry name" value="Purine_phosphorylase"/>
</dbReference>
<dbReference type="PIRSF" id="PIRSF000477">
    <property type="entry name" value="PurNPase"/>
    <property type="match status" value="1"/>
</dbReference>
<gene>
    <name evidence="7" type="ORF">N5A92_21535</name>
</gene>
<dbReference type="CDD" id="cd09009">
    <property type="entry name" value="PNP-EcPNPII_like"/>
    <property type="match status" value="1"/>
</dbReference>
<dbReference type="Proteomes" id="UP001320831">
    <property type="component" value="Unassembled WGS sequence"/>
</dbReference>
<evidence type="ECO:0000256" key="2">
    <source>
        <dbReference type="ARBA" id="ARBA00006751"/>
    </source>
</evidence>
<comment type="similarity">
    <text evidence="2 5">Belongs to the PNP/MTAP phosphorylase family.</text>
</comment>
<dbReference type="GO" id="GO:0004731">
    <property type="term" value="F:purine-nucleoside phosphorylase activity"/>
    <property type="evidence" value="ECO:0007669"/>
    <property type="project" value="UniProtKB-EC"/>
</dbReference>
<dbReference type="NCBIfam" id="TIGR01697">
    <property type="entry name" value="PNPH-PUNA-XAPA"/>
    <property type="match status" value="1"/>
</dbReference>
<dbReference type="PANTHER" id="PTHR11904">
    <property type="entry name" value="METHYLTHIOADENOSINE/PURINE NUCLEOSIDE PHOSPHORYLASE"/>
    <property type="match status" value="1"/>
</dbReference>
<comment type="pathway">
    <text evidence="1 5">Purine metabolism; purine nucleoside salvage.</text>
</comment>
<organism evidence="7 8">
    <name type="scientific">Chelativorans salis</name>
    <dbReference type="NCBI Taxonomy" id="2978478"/>
    <lineage>
        <taxon>Bacteria</taxon>
        <taxon>Pseudomonadati</taxon>
        <taxon>Pseudomonadota</taxon>
        <taxon>Alphaproteobacteria</taxon>
        <taxon>Hyphomicrobiales</taxon>
        <taxon>Phyllobacteriaceae</taxon>
        <taxon>Chelativorans</taxon>
    </lineage>
</organism>
<sequence>MTESQLPRLEKAHASIAERAGAPCEIALMLGSGLGHLADAVADATIIPYQEIEDFPVSTAPGHKGQLVIGTLYGRRVVVMQGRLHLFEDWSPRDIALAVYLLKRLGAGTLVVTNAAGGLNPDYQAGEVMLIEDHLNFTGHNPLRGPNDDAIGLRFPDMSRAYDPSLLDLAAQAAGRAEVPVRHGIYAGVLGPSLETSAERRFLRAAGADAVGMSTVTEVIAANHTSLPVVGFSAITNQATGGPEQQPDTVEEIFAHAAVCGEKIAAILSELVPVLPGRKEG</sequence>
<evidence type="ECO:0000256" key="5">
    <source>
        <dbReference type="PIRNR" id="PIRNR000477"/>
    </source>
</evidence>
<proteinExistence type="inferred from homology"/>
<keyword evidence="3 5" id="KW-0328">Glycosyltransferase</keyword>
<comment type="function">
    <text evidence="5">The purine nucleoside phosphorylases catalyze the phosphorolytic breakdown of the N-glycosidic bond in the beta-(deoxy)ribonucleoside molecules, with the formation of the corresponding free purine bases and pentose-1-phosphate.</text>
</comment>
<dbReference type="SUPFAM" id="SSF53167">
    <property type="entry name" value="Purine and uridine phosphorylases"/>
    <property type="match status" value="1"/>
</dbReference>
<protein>
    <recommendedName>
        <fullName evidence="5">Purine nucleoside phosphorylase</fullName>
        <ecNumber evidence="5">2.4.2.1</ecNumber>
    </recommendedName>
    <alternativeName>
        <fullName evidence="5">Inosine-guanosine phosphorylase</fullName>
    </alternativeName>
</protein>
<feature type="domain" description="Nucleoside phosphorylase" evidence="6">
    <location>
        <begin position="26"/>
        <end position="272"/>
    </location>
</feature>
<evidence type="ECO:0000313" key="7">
    <source>
        <dbReference type="EMBL" id="MCT7377606.1"/>
    </source>
</evidence>
<keyword evidence="4 5" id="KW-0808">Transferase</keyword>
<evidence type="ECO:0000256" key="3">
    <source>
        <dbReference type="ARBA" id="ARBA00022676"/>
    </source>
</evidence>
<comment type="caution">
    <text evidence="7">The sequence shown here is derived from an EMBL/GenBank/DDBJ whole genome shotgun (WGS) entry which is preliminary data.</text>
</comment>
<keyword evidence="8" id="KW-1185">Reference proteome</keyword>
<dbReference type="Gene3D" id="3.40.50.1580">
    <property type="entry name" value="Nucleoside phosphorylase domain"/>
    <property type="match status" value="1"/>
</dbReference>
<dbReference type="Pfam" id="PF01048">
    <property type="entry name" value="PNP_UDP_1"/>
    <property type="match status" value="1"/>
</dbReference>
<accession>A0ABT2LSU1</accession>
<dbReference type="NCBIfam" id="TIGR01700">
    <property type="entry name" value="PNPH"/>
    <property type="match status" value="1"/>
</dbReference>